<dbReference type="EC" id="2.1.1.64" evidence="2"/>
<evidence type="ECO:0000313" key="2">
    <source>
        <dbReference type="EMBL" id="QEE18001.1"/>
    </source>
</evidence>
<keyword evidence="2" id="KW-0808">Transferase</keyword>
<name>A0A5B9DG54_9ARCH</name>
<dbReference type="GeneID" id="41331807"/>
<accession>A0A5B9DG54</accession>
<dbReference type="SUPFAM" id="SSF53335">
    <property type="entry name" value="S-adenosyl-L-methionine-dependent methyltransferases"/>
    <property type="match status" value="1"/>
</dbReference>
<feature type="domain" description="Methyltransferase type 11" evidence="1">
    <location>
        <begin position="43"/>
        <end position="133"/>
    </location>
</feature>
<dbReference type="GO" id="GO:0032259">
    <property type="term" value="P:methylation"/>
    <property type="evidence" value="ECO:0007669"/>
    <property type="project" value="UniProtKB-KW"/>
</dbReference>
<reference evidence="2 3" key="1">
    <citation type="journal article" date="2020" name="Nature">
        <title>Isolation of an archaeon at the prokaryote-eukaryote interface.</title>
        <authorList>
            <person name="Imachi H."/>
            <person name="Nobu M.K."/>
            <person name="Nakahara N."/>
            <person name="Morono Y."/>
            <person name="Ogawara M."/>
            <person name="Takaki Y."/>
            <person name="Takano Y."/>
            <person name="Uematsu K."/>
            <person name="Ikuta T."/>
            <person name="Ito M."/>
            <person name="Matsui Y."/>
            <person name="Miyazaki M."/>
            <person name="Murata K."/>
            <person name="Saito Y."/>
            <person name="Sakai S."/>
            <person name="Song C."/>
            <person name="Tasumi E."/>
            <person name="Yamanaka Y."/>
            <person name="Yamaguchi T."/>
            <person name="Kamagata Y."/>
            <person name="Tamaki H."/>
            <person name="Takai K."/>
        </authorList>
    </citation>
    <scope>NUCLEOTIDE SEQUENCE [LARGE SCALE GENOMIC DNA]</scope>
    <source>
        <strain evidence="2 3">MK-D1</strain>
    </source>
</reference>
<gene>
    <name evidence="2" type="ORF">DSAG12_03839</name>
</gene>
<sequence length="208" mass="24004">MEEYWNNRFSEEGQVWGEKPSMTAQIALEYFKKHNIKSVFVPGASYGRNTKLFSSNGIKTAGIENSEIAYDLAQIFDPKSDIRLGSIYDLPLITQKYDAIYCLNVLHLFTEKNRHNVLKICADIVNPHAILFFVVFSDKEATFGKGKEIEPNTFESEPGHPIHYYSETDLKTQFQEFTILEFGLLEEKENHGKYGEHIHNLRYIIAKT</sequence>
<organism evidence="2 3">
    <name type="scientific">Promethearchaeum syntrophicum</name>
    <dbReference type="NCBI Taxonomy" id="2594042"/>
    <lineage>
        <taxon>Archaea</taxon>
        <taxon>Promethearchaeati</taxon>
        <taxon>Promethearchaeota</taxon>
        <taxon>Promethearchaeia</taxon>
        <taxon>Promethearchaeales</taxon>
        <taxon>Promethearchaeaceae</taxon>
        <taxon>Promethearchaeum</taxon>
    </lineage>
</organism>
<protein>
    <submittedName>
        <fullName evidence="2">Class I SAM-dependent methyltransferase</fullName>
        <ecNumber evidence="2">2.1.1.222</ecNumber>
        <ecNumber evidence="2">2.1.1.64</ecNumber>
    </submittedName>
</protein>
<dbReference type="RefSeq" id="WP_147664877.1">
    <property type="nucleotide sequence ID" value="NZ_CP042905.2"/>
</dbReference>
<dbReference type="AlphaFoldDB" id="A0A5B9DG54"/>
<dbReference type="Pfam" id="PF08241">
    <property type="entry name" value="Methyltransf_11"/>
    <property type="match status" value="1"/>
</dbReference>
<dbReference type="KEGG" id="psyt:DSAG12_03839"/>
<evidence type="ECO:0000313" key="3">
    <source>
        <dbReference type="Proteomes" id="UP000321408"/>
    </source>
</evidence>
<dbReference type="EMBL" id="CP042905">
    <property type="protein sequence ID" value="QEE18001.1"/>
    <property type="molecule type" value="Genomic_DNA"/>
</dbReference>
<dbReference type="GO" id="GO:0008757">
    <property type="term" value="F:S-adenosylmethionine-dependent methyltransferase activity"/>
    <property type="evidence" value="ECO:0007669"/>
    <property type="project" value="InterPro"/>
</dbReference>
<dbReference type="InterPro" id="IPR013216">
    <property type="entry name" value="Methyltransf_11"/>
</dbReference>
<dbReference type="Gene3D" id="3.40.50.150">
    <property type="entry name" value="Vaccinia Virus protein VP39"/>
    <property type="match status" value="1"/>
</dbReference>
<dbReference type="EC" id="2.1.1.222" evidence="2"/>
<dbReference type="InterPro" id="IPR029063">
    <property type="entry name" value="SAM-dependent_MTases_sf"/>
</dbReference>
<reference evidence="2 3" key="2">
    <citation type="journal article" date="2024" name="Int. J. Syst. Evol. Microbiol.">
        <title>Promethearchaeum syntrophicum gen. nov., sp. nov., an anaerobic, obligately syntrophic archaeon, the first isolate of the lineage 'Asgard' archaea, and proposal of the new archaeal phylum Promethearchaeota phyl. nov. and kingdom Promethearchaeati regn. nov.</title>
        <authorList>
            <person name="Imachi H."/>
            <person name="Nobu M.K."/>
            <person name="Kato S."/>
            <person name="Takaki Y."/>
            <person name="Miyazaki M."/>
            <person name="Miyata M."/>
            <person name="Ogawara M."/>
            <person name="Saito Y."/>
            <person name="Sakai S."/>
            <person name="Tahara Y.O."/>
            <person name="Takano Y."/>
            <person name="Tasumi E."/>
            <person name="Uematsu K."/>
            <person name="Yoshimura T."/>
            <person name="Itoh T."/>
            <person name="Ohkuma M."/>
            <person name="Takai K."/>
        </authorList>
    </citation>
    <scope>NUCLEOTIDE SEQUENCE [LARGE SCALE GENOMIC DNA]</scope>
    <source>
        <strain evidence="2 3">MK-D1</strain>
    </source>
</reference>
<proteinExistence type="predicted"/>
<dbReference type="Proteomes" id="UP000321408">
    <property type="component" value="Chromosome"/>
</dbReference>
<dbReference type="OrthoDB" id="8915at2157"/>
<evidence type="ECO:0000259" key="1">
    <source>
        <dbReference type="Pfam" id="PF08241"/>
    </source>
</evidence>
<keyword evidence="2" id="KW-0489">Methyltransferase</keyword>
<keyword evidence="3" id="KW-1185">Reference proteome</keyword>